<sequence>MFVYIFIICRFVLIQHILVAGIHRIFPGQLCSTKIGSGWPFSSFARWSTFRNPAAFGRRFGSQQGRPDSRGKGGGDCPGDKIVVGLLGKELADGHEDVGGVADRVGKTKLNCLTSFVGFEGKSKFRIRKLAI</sequence>
<accession>A0A8D8CNS5</accession>
<dbReference type="EMBL" id="HBUE01133969">
    <property type="protein sequence ID" value="CAG6497749.1"/>
    <property type="molecule type" value="Transcribed_RNA"/>
</dbReference>
<protein>
    <submittedName>
        <fullName evidence="3">(northern house mosquito) hypothetical protein</fullName>
    </submittedName>
</protein>
<evidence type="ECO:0000256" key="1">
    <source>
        <dbReference type="SAM" id="MobiDB-lite"/>
    </source>
</evidence>
<keyword evidence="2" id="KW-0732">Signal</keyword>
<evidence type="ECO:0000313" key="3">
    <source>
        <dbReference type="EMBL" id="CAG6497739.1"/>
    </source>
</evidence>
<name>A0A8D8CNS5_CULPI</name>
<dbReference type="AlphaFoldDB" id="A0A8D8CNS5"/>
<feature type="region of interest" description="Disordered" evidence="1">
    <location>
        <begin position="57"/>
        <end position="77"/>
    </location>
</feature>
<evidence type="ECO:0000256" key="2">
    <source>
        <dbReference type="SAM" id="SignalP"/>
    </source>
</evidence>
<feature type="chain" id="PRO_5036260499" evidence="2">
    <location>
        <begin position="22"/>
        <end position="132"/>
    </location>
</feature>
<organism evidence="3">
    <name type="scientific">Culex pipiens</name>
    <name type="common">House mosquito</name>
    <dbReference type="NCBI Taxonomy" id="7175"/>
    <lineage>
        <taxon>Eukaryota</taxon>
        <taxon>Metazoa</taxon>
        <taxon>Ecdysozoa</taxon>
        <taxon>Arthropoda</taxon>
        <taxon>Hexapoda</taxon>
        <taxon>Insecta</taxon>
        <taxon>Pterygota</taxon>
        <taxon>Neoptera</taxon>
        <taxon>Endopterygota</taxon>
        <taxon>Diptera</taxon>
        <taxon>Nematocera</taxon>
        <taxon>Culicoidea</taxon>
        <taxon>Culicidae</taxon>
        <taxon>Culicinae</taxon>
        <taxon>Culicini</taxon>
        <taxon>Culex</taxon>
        <taxon>Culex</taxon>
    </lineage>
</organism>
<feature type="signal peptide" evidence="2">
    <location>
        <begin position="1"/>
        <end position="21"/>
    </location>
</feature>
<reference evidence="3" key="1">
    <citation type="submission" date="2021-05" db="EMBL/GenBank/DDBJ databases">
        <authorList>
            <person name="Alioto T."/>
            <person name="Alioto T."/>
            <person name="Gomez Garrido J."/>
        </authorList>
    </citation>
    <scope>NUCLEOTIDE SEQUENCE</scope>
</reference>
<dbReference type="EMBL" id="HBUE01133963">
    <property type="protein sequence ID" value="CAG6497739.1"/>
    <property type="molecule type" value="Transcribed_RNA"/>
</dbReference>
<proteinExistence type="predicted"/>